<dbReference type="Proteomes" id="UP000288291">
    <property type="component" value="Unassembled WGS sequence"/>
</dbReference>
<organism evidence="1 2">
    <name type="scientific">Lactobacillus xujianguonis</name>
    <dbReference type="NCBI Taxonomy" id="2495899"/>
    <lineage>
        <taxon>Bacteria</taxon>
        <taxon>Bacillati</taxon>
        <taxon>Bacillota</taxon>
        <taxon>Bacilli</taxon>
        <taxon>Lactobacillales</taxon>
        <taxon>Lactobacillaceae</taxon>
        <taxon>Lactobacillus</taxon>
    </lineage>
</organism>
<accession>A0A437STJ7</accession>
<reference evidence="1 2" key="1">
    <citation type="submission" date="2018-12" db="EMBL/GenBank/DDBJ databases">
        <authorList>
            <person name="Meng J."/>
        </authorList>
    </citation>
    <scope>NUCLEOTIDE SEQUENCE [LARGE SCALE GENOMIC DNA]</scope>
    <source>
        <strain evidence="1 2">HT111-2</strain>
    </source>
</reference>
<comment type="caution">
    <text evidence="1">The sequence shown here is derived from an EMBL/GenBank/DDBJ whole genome shotgun (WGS) entry which is preliminary data.</text>
</comment>
<dbReference type="EMBL" id="RXIA01000028">
    <property type="protein sequence ID" value="RVU70177.1"/>
    <property type="molecule type" value="Genomic_DNA"/>
</dbReference>
<proteinExistence type="predicted"/>
<dbReference type="AlphaFoldDB" id="A0A437STJ7"/>
<evidence type="ECO:0000313" key="1">
    <source>
        <dbReference type="EMBL" id="RVU70177.1"/>
    </source>
</evidence>
<gene>
    <name evidence="1" type="ORF">EJK17_09095</name>
</gene>
<evidence type="ECO:0000313" key="2">
    <source>
        <dbReference type="Proteomes" id="UP000288291"/>
    </source>
</evidence>
<protein>
    <submittedName>
        <fullName evidence="1">Uncharacterized protein</fullName>
    </submittedName>
</protein>
<sequence length="114" mass="13327">MKLIDKRKNKLAIDLDDFEPGDIALVRYHGEDVAYLVIQGYVRKSMTDNVRDLKDHHVYNLLKVKDMWFGYVPVFAENQPIRDLFKCFDPATITRIKADQVSIVIKEKENADKE</sequence>
<keyword evidence="2" id="KW-1185">Reference proteome</keyword>
<dbReference type="RefSeq" id="WP_103661453.1">
    <property type="nucleotide sequence ID" value="NZ_ML136896.1"/>
</dbReference>
<name>A0A437STJ7_9LACO</name>